<keyword evidence="1" id="KW-0175">Coiled coil</keyword>
<feature type="coiled-coil region" evidence="1">
    <location>
        <begin position="181"/>
        <end position="215"/>
    </location>
</feature>
<name>A0A3P1SDG5_9ACTO</name>
<keyword evidence="7" id="KW-1185">Reference proteome</keyword>
<keyword evidence="3" id="KW-0812">Transmembrane</keyword>
<feature type="region of interest" description="Disordered" evidence="2">
    <location>
        <begin position="304"/>
        <end position="328"/>
    </location>
</feature>
<dbReference type="OrthoDB" id="186919at2"/>
<gene>
    <name evidence="6" type="ORF">EII11_07190</name>
</gene>
<feature type="chain" id="PRO_5038684817" evidence="4">
    <location>
        <begin position="35"/>
        <end position="328"/>
    </location>
</feature>
<feature type="domain" description="DUF4349" evidence="5">
    <location>
        <begin position="90"/>
        <end position="289"/>
    </location>
</feature>
<dbReference type="Proteomes" id="UP000280444">
    <property type="component" value="Unassembled WGS sequence"/>
</dbReference>
<evidence type="ECO:0000256" key="4">
    <source>
        <dbReference type="SAM" id="SignalP"/>
    </source>
</evidence>
<evidence type="ECO:0000259" key="5">
    <source>
        <dbReference type="Pfam" id="PF14257"/>
    </source>
</evidence>
<dbReference type="Pfam" id="PF14257">
    <property type="entry name" value="DUF4349"/>
    <property type="match status" value="1"/>
</dbReference>
<feature type="transmembrane region" description="Helical" evidence="3">
    <location>
        <begin position="269"/>
        <end position="293"/>
    </location>
</feature>
<proteinExistence type="predicted"/>
<comment type="caution">
    <text evidence="6">The sequence shown here is derived from an EMBL/GenBank/DDBJ whole genome shotgun (WGS) entry which is preliminary data.</text>
</comment>
<accession>A0A3P1SDG5</accession>
<evidence type="ECO:0000256" key="3">
    <source>
        <dbReference type="SAM" id="Phobius"/>
    </source>
</evidence>
<feature type="signal peptide" evidence="4">
    <location>
        <begin position="1"/>
        <end position="34"/>
    </location>
</feature>
<dbReference type="RefSeq" id="WP_124870776.1">
    <property type="nucleotide sequence ID" value="NZ_RQZF01000006.1"/>
</dbReference>
<evidence type="ECO:0000313" key="7">
    <source>
        <dbReference type="Proteomes" id="UP000280444"/>
    </source>
</evidence>
<sequence>MATLTAMKRPRSTLSALAGSAVALALALSLSACSSSPTAASHSEAEPAIGRFMESRNSASAQDAEAAAPMAADTAKEAGLEATIHSVKQSVIKTGTARLVADNPEETFATMSADVIGLGGSIQASSINPLDSGPSVWATLRIPSAKYDAFVGTLATYGSLKEISTSTEDVGAAIVDLDARTQALESSIARLRELMNKAESTADLLEAESQMTSRQAELDGIKAQRTWYADQVEMSTLDVTITSPLSFRSEPGSVWEQSWQGFVEGVTTIVVGIVWLLPWAILLALILTPLLIWRGRRRRAKLARSAQSEGITTTEVQPQHTPAPSENP</sequence>
<protein>
    <submittedName>
        <fullName evidence="6">DUF4349 domain-containing protein</fullName>
    </submittedName>
</protein>
<organism evidence="6 7">
    <name type="scientific">Schaalia canis</name>
    <dbReference type="NCBI Taxonomy" id="100469"/>
    <lineage>
        <taxon>Bacteria</taxon>
        <taxon>Bacillati</taxon>
        <taxon>Actinomycetota</taxon>
        <taxon>Actinomycetes</taxon>
        <taxon>Actinomycetales</taxon>
        <taxon>Actinomycetaceae</taxon>
        <taxon>Schaalia</taxon>
    </lineage>
</organism>
<feature type="compositionally biased region" description="Polar residues" evidence="2">
    <location>
        <begin position="307"/>
        <end position="328"/>
    </location>
</feature>
<dbReference type="AlphaFoldDB" id="A0A3P1SDG5"/>
<evidence type="ECO:0000313" key="6">
    <source>
        <dbReference type="EMBL" id="RRC95178.1"/>
    </source>
</evidence>
<keyword evidence="4" id="KW-0732">Signal</keyword>
<evidence type="ECO:0000256" key="1">
    <source>
        <dbReference type="SAM" id="Coils"/>
    </source>
</evidence>
<keyword evidence="3" id="KW-1133">Transmembrane helix</keyword>
<keyword evidence="3" id="KW-0472">Membrane</keyword>
<evidence type="ECO:0000256" key="2">
    <source>
        <dbReference type="SAM" id="MobiDB-lite"/>
    </source>
</evidence>
<dbReference type="InterPro" id="IPR025645">
    <property type="entry name" value="DUF4349"/>
</dbReference>
<reference evidence="6 7" key="1">
    <citation type="submission" date="2018-11" db="EMBL/GenBank/DDBJ databases">
        <title>Genomes From Bacteria Associated with the Canine Oral Cavity: a Test Case for Automated Genome-Based Taxonomic Assignment.</title>
        <authorList>
            <person name="Coil D.A."/>
            <person name="Jospin G."/>
            <person name="Darling A.E."/>
            <person name="Wallis C."/>
            <person name="Davis I.J."/>
            <person name="Harris S."/>
            <person name="Eisen J.A."/>
            <person name="Holcombe L.J."/>
            <person name="O'Flynn C."/>
        </authorList>
    </citation>
    <scope>NUCLEOTIDE SEQUENCE [LARGE SCALE GENOMIC DNA]</scope>
    <source>
        <strain evidence="6 7">OH770</strain>
    </source>
</reference>
<dbReference type="EMBL" id="RQZF01000006">
    <property type="protein sequence ID" value="RRC95178.1"/>
    <property type="molecule type" value="Genomic_DNA"/>
</dbReference>